<dbReference type="EMBL" id="JAPYKO010000039">
    <property type="protein sequence ID" value="MEI9406564.1"/>
    <property type="molecule type" value="Genomic_DNA"/>
</dbReference>
<sequence length="93" mass="10105">MNIEEAVTAATAGSGALLSCLGQPVVAYHVTVILRETDKRHARQMQLALLRRSIEALVDEGLEDVEAEHFASQLHGRVGLAWDLLHPASDTPH</sequence>
<dbReference type="RefSeq" id="WP_337097098.1">
    <property type="nucleotide sequence ID" value="NZ_JAPYKO010000039.1"/>
</dbReference>
<name>A0ABU8KP50_9HYPH</name>
<protein>
    <recommendedName>
        <fullName evidence="3">Transcriptional regulator</fullName>
    </recommendedName>
</protein>
<evidence type="ECO:0000313" key="2">
    <source>
        <dbReference type="Proteomes" id="UP001366503"/>
    </source>
</evidence>
<comment type="caution">
    <text evidence="1">The sequence shown here is derived from an EMBL/GenBank/DDBJ whole genome shotgun (WGS) entry which is preliminary data.</text>
</comment>
<dbReference type="Proteomes" id="UP001366503">
    <property type="component" value="Unassembled WGS sequence"/>
</dbReference>
<evidence type="ECO:0008006" key="3">
    <source>
        <dbReference type="Google" id="ProtNLM"/>
    </source>
</evidence>
<evidence type="ECO:0000313" key="1">
    <source>
        <dbReference type="EMBL" id="MEI9406564.1"/>
    </source>
</evidence>
<reference evidence="1 2" key="1">
    <citation type="submission" date="2022-12" db="EMBL/GenBank/DDBJ databases">
        <authorList>
            <person name="Muema E."/>
        </authorList>
    </citation>
    <scope>NUCLEOTIDE SEQUENCE [LARGE SCALE GENOMIC DNA]</scope>
    <source>
        <strain evidence="2">1330</strain>
    </source>
</reference>
<gene>
    <name evidence="1" type="ORF">O7A05_31050</name>
</gene>
<organism evidence="1 2">
    <name type="scientific">Mesorhizobium argentiipisi</name>
    <dbReference type="NCBI Taxonomy" id="3015175"/>
    <lineage>
        <taxon>Bacteria</taxon>
        <taxon>Pseudomonadati</taxon>
        <taxon>Pseudomonadota</taxon>
        <taxon>Alphaproteobacteria</taxon>
        <taxon>Hyphomicrobiales</taxon>
        <taxon>Phyllobacteriaceae</taxon>
        <taxon>Mesorhizobium</taxon>
    </lineage>
</organism>
<keyword evidence="2" id="KW-1185">Reference proteome</keyword>
<accession>A0ABU8KP50</accession>
<proteinExistence type="predicted"/>